<dbReference type="EMBL" id="AP025516">
    <property type="protein sequence ID" value="BDD89050.1"/>
    <property type="molecule type" value="Genomic_DNA"/>
</dbReference>
<evidence type="ECO:0000313" key="21">
    <source>
        <dbReference type="Proteomes" id="UP000830055"/>
    </source>
</evidence>
<dbReference type="Gene3D" id="3.40.50.2300">
    <property type="match status" value="1"/>
</dbReference>
<evidence type="ECO:0000256" key="8">
    <source>
        <dbReference type="ARBA" id="ARBA00022741"/>
    </source>
</evidence>
<dbReference type="CDD" id="cd18774">
    <property type="entry name" value="PDC2_HK_sensor"/>
    <property type="match status" value="1"/>
</dbReference>
<dbReference type="PANTHER" id="PTHR43065">
    <property type="entry name" value="SENSOR HISTIDINE KINASE"/>
    <property type="match status" value="1"/>
</dbReference>
<dbReference type="InterPro" id="IPR013767">
    <property type="entry name" value="PAS_fold"/>
</dbReference>
<feature type="domain" description="HAMP" evidence="19">
    <location>
        <begin position="331"/>
        <end position="383"/>
    </location>
</feature>
<dbReference type="CDD" id="cd06225">
    <property type="entry name" value="HAMP"/>
    <property type="match status" value="1"/>
</dbReference>
<dbReference type="PROSITE" id="PS50110">
    <property type="entry name" value="RESPONSE_REGULATORY"/>
    <property type="match status" value="1"/>
</dbReference>
<keyword evidence="6" id="KW-0808">Transferase</keyword>
<sequence length="1013" mass="112714">MIIRRLLGTLRSRIFVFFLLPLIPVLLLLVGSVELVMVPYFRNNAERELTNSTQLLTSAVQTSASIAIRNHLQALAEKNLALARHYLALADGGKMTRAEALVAIRNIFLKQKVGSSGYIYCLDSRGELTVHPNRVLQGSNISSFAFVKEQMNRKNGYLEYEWRNPGERELRKKALFMVYLAELDWIISASSYRSEFSQLIDPEDFQQTVLSLRFGTSGYCFVVDAAGTVLVHPQMNGGDRASRDELTASLRQRLIEERSGSFIFSLEQPGGFPAQKKLVVFRTIDEYGWLVAAVSSMEEIMAPVEVIRMILHGAMVVLLIAAAVASYLLSGRLTRPLQDLIEHLDRNTGLVSPEPLPVAKKDELGRLAGEFNSFIQKIRQQTGAIGRERERYQSLFEASPDAILLLQGTIITDCNPAALKMFGATRRELIGTSVLAVSPEVQPNGKRSDLAAQGILQDLTDPQMVDHFYWRHNRIDGTAFEAEVRIRPFPEAPHARTVAFVQDVTERLRAERALRESEEQYRNLVENAHDAILIVQDGRVVFANHQTASIIGYTDIELKAKPFTHFIHPADRELVTQRHVRRLEGDKSLPQNYQFRLETKAKEEIVVQLSAVLIQWRDRPATLNFIRDITEQKRLENAFQQAQKMEAVGTLAGGIAHDFNNLLMGIQGRAELLRLVGGEREREHALAIEDYVRSASGLTRQLLGFARGGKYQPMPIDLNQLVQSSSELFGRTKKEIRTAVMSAPEPVVVEVDRPQMEQVLLNMYVNAWQAMPQGGELTIAIETDVLDESRCQPHGVVAGRFAVVSITDTGTGIEESIRKRIFEPFFSTKGGGRGTGLGLASSYGIVRNHGGFIQVDSMVGHGSTFTIYLPLSAKTPVIQVPEQEQMMSAAGSETVLLIDDEEMILEVGQAMLEQLGFHVLTAQGGAAGLEVLEQQGERIDLIILDVIMPGMDGSEVLERIKQTGRSLPVVLSSGYALDKKMEQLLLGKGSGFLQKPFSMVELSSLVRCVLDAR</sequence>
<dbReference type="PROSITE" id="PS50885">
    <property type="entry name" value="HAMP"/>
    <property type="match status" value="1"/>
</dbReference>
<dbReference type="SUPFAM" id="SSF55785">
    <property type="entry name" value="PYP-like sensor domain (PAS domain)"/>
    <property type="match status" value="2"/>
</dbReference>
<evidence type="ECO:0000256" key="1">
    <source>
        <dbReference type="ARBA" id="ARBA00000085"/>
    </source>
</evidence>
<dbReference type="PRINTS" id="PR00344">
    <property type="entry name" value="BCTRLSENSOR"/>
</dbReference>
<dbReference type="PROSITE" id="PS50109">
    <property type="entry name" value="HIS_KIN"/>
    <property type="match status" value="1"/>
</dbReference>
<keyword evidence="8" id="KW-0547">Nucleotide-binding</keyword>
<evidence type="ECO:0000313" key="20">
    <source>
        <dbReference type="EMBL" id="BDD89050.1"/>
    </source>
</evidence>
<dbReference type="SMART" id="SM00388">
    <property type="entry name" value="HisKA"/>
    <property type="match status" value="1"/>
</dbReference>
<proteinExistence type="predicted"/>
<dbReference type="SUPFAM" id="SSF55874">
    <property type="entry name" value="ATPase domain of HSP90 chaperone/DNA topoisomerase II/histidine kinase"/>
    <property type="match status" value="1"/>
</dbReference>
<keyword evidence="21" id="KW-1185">Reference proteome</keyword>
<feature type="modified residue" description="4-aspartylphosphate" evidence="14">
    <location>
        <position position="945"/>
    </location>
</feature>
<dbReference type="Gene3D" id="6.10.340.10">
    <property type="match status" value="1"/>
</dbReference>
<comment type="catalytic activity">
    <reaction evidence="1">
        <text>ATP + protein L-histidine = ADP + protein N-phospho-L-histidine.</text>
        <dbReference type="EC" id="2.7.13.3"/>
    </reaction>
</comment>
<keyword evidence="5 14" id="KW-0597">Phosphoprotein</keyword>
<keyword evidence="9" id="KW-0418">Kinase</keyword>
<dbReference type="RefSeq" id="WP_284152376.1">
    <property type="nucleotide sequence ID" value="NZ_AP025516.1"/>
</dbReference>
<keyword evidence="4" id="KW-1003">Cell membrane</keyword>
<evidence type="ECO:0000256" key="7">
    <source>
        <dbReference type="ARBA" id="ARBA00022692"/>
    </source>
</evidence>
<dbReference type="Pfam" id="PF00989">
    <property type="entry name" value="PAS"/>
    <property type="match status" value="1"/>
</dbReference>
<dbReference type="SMART" id="SM00448">
    <property type="entry name" value="REC"/>
    <property type="match status" value="1"/>
</dbReference>
<dbReference type="Gene3D" id="3.30.450.20">
    <property type="entry name" value="PAS domain"/>
    <property type="match status" value="4"/>
</dbReference>
<gene>
    <name evidence="20" type="ORF">DPPLL_34150</name>
</gene>
<comment type="subcellular location">
    <subcellularLocation>
        <location evidence="2">Cell membrane</location>
        <topology evidence="2">Multi-pass membrane protein</topology>
    </subcellularLocation>
</comment>
<evidence type="ECO:0000256" key="12">
    <source>
        <dbReference type="ARBA" id="ARBA00023012"/>
    </source>
</evidence>
<dbReference type="InterPro" id="IPR003661">
    <property type="entry name" value="HisK_dim/P_dom"/>
</dbReference>
<dbReference type="SUPFAM" id="SSF47384">
    <property type="entry name" value="Homodimeric domain of signal transducing histidine kinase"/>
    <property type="match status" value="1"/>
</dbReference>
<dbReference type="PANTHER" id="PTHR43065:SF46">
    <property type="entry name" value="C4-DICARBOXYLATE TRANSPORT SENSOR PROTEIN DCTB"/>
    <property type="match status" value="1"/>
</dbReference>
<dbReference type="InterPro" id="IPR035965">
    <property type="entry name" value="PAS-like_dom_sf"/>
</dbReference>
<dbReference type="InterPro" id="IPR004358">
    <property type="entry name" value="Sig_transdc_His_kin-like_C"/>
</dbReference>
<dbReference type="SMART" id="SM00091">
    <property type="entry name" value="PAS"/>
    <property type="match status" value="3"/>
</dbReference>
<evidence type="ECO:0000256" key="10">
    <source>
        <dbReference type="ARBA" id="ARBA00022840"/>
    </source>
</evidence>
<name>A0ABN6M9L5_9BACT</name>
<evidence type="ECO:0000256" key="3">
    <source>
        <dbReference type="ARBA" id="ARBA00012438"/>
    </source>
</evidence>
<dbReference type="InterPro" id="IPR003594">
    <property type="entry name" value="HATPase_dom"/>
</dbReference>
<dbReference type="InterPro" id="IPR003660">
    <property type="entry name" value="HAMP_dom"/>
</dbReference>
<keyword evidence="11 15" id="KW-1133">Transmembrane helix</keyword>
<dbReference type="InterPro" id="IPR036097">
    <property type="entry name" value="HisK_dim/P_sf"/>
</dbReference>
<evidence type="ECO:0000259" key="18">
    <source>
        <dbReference type="PROSITE" id="PS50112"/>
    </source>
</evidence>
<dbReference type="CDD" id="cd00130">
    <property type="entry name" value="PAS"/>
    <property type="match status" value="2"/>
</dbReference>
<keyword evidence="13 15" id="KW-0472">Membrane</keyword>
<dbReference type="EC" id="2.7.13.3" evidence="3"/>
<dbReference type="SUPFAM" id="SSF52172">
    <property type="entry name" value="CheY-like"/>
    <property type="match status" value="1"/>
</dbReference>
<keyword evidence="10" id="KW-0067">ATP-binding</keyword>
<accession>A0ABN6M9L5</accession>
<keyword evidence="12" id="KW-0902">Two-component regulatory system</keyword>
<dbReference type="InterPro" id="IPR004010">
    <property type="entry name" value="Double_Cache_2"/>
</dbReference>
<dbReference type="InterPro" id="IPR036890">
    <property type="entry name" value="HATPase_C_sf"/>
</dbReference>
<evidence type="ECO:0000256" key="11">
    <source>
        <dbReference type="ARBA" id="ARBA00022989"/>
    </source>
</evidence>
<dbReference type="Pfam" id="PF08269">
    <property type="entry name" value="dCache_2"/>
    <property type="match status" value="1"/>
</dbReference>
<dbReference type="Pfam" id="PF02518">
    <property type="entry name" value="HATPase_c"/>
    <property type="match status" value="1"/>
</dbReference>
<dbReference type="InterPro" id="IPR001789">
    <property type="entry name" value="Sig_transdc_resp-reg_receiver"/>
</dbReference>
<evidence type="ECO:0000256" key="15">
    <source>
        <dbReference type="SAM" id="Phobius"/>
    </source>
</evidence>
<evidence type="ECO:0000256" key="5">
    <source>
        <dbReference type="ARBA" id="ARBA00022553"/>
    </source>
</evidence>
<evidence type="ECO:0000259" key="19">
    <source>
        <dbReference type="PROSITE" id="PS50885"/>
    </source>
</evidence>
<dbReference type="Proteomes" id="UP000830055">
    <property type="component" value="Chromosome"/>
</dbReference>
<dbReference type="PROSITE" id="PS50112">
    <property type="entry name" value="PAS"/>
    <property type="match status" value="1"/>
</dbReference>
<dbReference type="InterPro" id="IPR005467">
    <property type="entry name" value="His_kinase_dom"/>
</dbReference>
<dbReference type="InterPro" id="IPR011006">
    <property type="entry name" value="CheY-like_superfamily"/>
</dbReference>
<evidence type="ECO:0000256" key="9">
    <source>
        <dbReference type="ARBA" id="ARBA00022777"/>
    </source>
</evidence>
<protein>
    <recommendedName>
        <fullName evidence="3">histidine kinase</fullName>
        <ecNumber evidence="3">2.7.13.3</ecNumber>
    </recommendedName>
</protein>
<dbReference type="InterPro" id="IPR000014">
    <property type="entry name" value="PAS"/>
</dbReference>
<evidence type="ECO:0000256" key="2">
    <source>
        <dbReference type="ARBA" id="ARBA00004651"/>
    </source>
</evidence>
<dbReference type="InterPro" id="IPR033480">
    <property type="entry name" value="sCache_2"/>
</dbReference>
<evidence type="ECO:0000259" key="17">
    <source>
        <dbReference type="PROSITE" id="PS50110"/>
    </source>
</evidence>
<dbReference type="CDD" id="cd12912">
    <property type="entry name" value="PDC2_MCP_like"/>
    <property type="match status" value="1"/>
</dbReference>
<organism evidence="20 21">
    <name type="scientific">Desulfofustis limnaeus</name>
    <dbReference type="NCBI Taxonomy" id="2740163"/>
    <lineage>
        <taxon>Bacteria</taxon>
        <taxon>Pseudomonadati</taxon>
        <taxon>Thermodesulfobacteriota</taxon>
        <taxon>Desulfobulbia</taxon>
        <taxon>Desulfobulbales</taxon>
        <taxon>Desulfocapsaceae</taxon>
        <taxon>Desulfofustis</taxon>
    </lineage>
</organism>
<feature type="domain" description="PAS" evidence="18">
    <location>
        <begin position="517"/>
        <end position="586"/>
    </location>
</feature>
<dbReference type="SMART" id="SM00304">
    <property type="entry name" value="HAMP"/>
    <property type="match status" value="1"/>
</dbReference>
<evidence type="ECO:0000256" key="6">
    <source>
        <dbReference type="ARBA" id="ARBA00022679"/>
    </source>
</evidence>
<dbReference type="CDD" id="cd00082">
    <property type="entry name" value="HisKA"/>
    <property type="match status" value="1"/>
</dbReference>
<feature type="domain" description="Response regulatory" evidence="17">
    <location>
        <begin position="894"/>
        <end position="1010"/>
    </location>
</feature>
<dbReference type="Pfam" id="PF13188">
    <property type="entry name" value="PAS_8"/>
    <property type="match status" value="1"/>
</dbReference>
<dbReference type="SMART" id="SM00387">
    <property type="entry name" value="HATPase_c"/>
    <property type="match status" value="1"/>
</dbReference>
<dbReference type="CDD" id="cd00156">
    <property type="entry name" value="REC"/>
    <property type="match status" value="1"/>
</dbReference>
<evidence type="ECO:0000259" key="16">
    <source>
        <dbReference type="PROSITE" id="PS50109"/>
    </source>
</evidence>
<dbReference type="SMART" id="SM01049">
    <property type="entry name" value="Cache_2"/>
    <property type="match status" value="1"/>
</dbReference>
<keyword evidence="7 15" id="KW-0812">Transmembrane</keyword>
<dbReference type="Gene3D" id="1.10.287.130">
    <property type="match status" value="1"/>
</dbReference>
<dbReference type="Pfam" id="PF00072">
    <property type="entry name" value="Response_reg"/>
    <property type="match status" value="1"/>
</dbReference>
<feature type="domain" description="Histidine kinase" evidence="16">
    <location>
        <begin position="654"/>
        <end position="873"/>
    </location>
</feature>
<feature type="transmembrane region" description="Helical" evidence="15">
    <location>
        <begin position="309"/>
        <end position="329"/>
    </location>
</feature>
<dbReference type="NCBIfam" id="TIGR00229">
    <property type="entry name" value="sensory_box"/>
    <property type="match status" value="2"/>
</dbReference>
<dbReference type="Pfam" id="PF00672">
    <property type="entry name" value="HAMP"/>
    <property type="match status" value="1"/>
</dbReference>
<evidence type="ECO:0000256" key="14">
    <source>
        <dbReference type="PROSITE-ProRule" id="PRU00169"/>
    </source>
</evidence>
<evidence type="ECO:0000256" key="13">
    <source>
        <dbReference type="ARBA" id="ARBA00023136"/>
    </source>
</evidence>
<reference evidence="20 21" key="1">
    <citation type="submission" date="2022-01" db="EMBL/GenBank/DDBJ databases">
        <title>Desulfofustis limnae sp. nov., a novel mesophilic sulfate-reducing bacterium isolated from marsh soil.</title>
        <authorList>
            <person name="Watanabe M."/>
            <person name="Takahashi A."/>
            <person name="Kojima H."/>
            <person name="Fukui M."/>
        </authorList>
    </citation>
    <scope>NUCLEOTIDE SEQUENCE [LARGE SCALE GENOMIC DNA]</scope>
    <source>
        <strain evidence="20 21">PPLL</strain>
    </source>
</reference>
<evidence type="ECO:0000256" key="4">
    <source>
        <dbReference type="ARBA" id="ARBA00022475"/>
    </source>
</evidence>
<dbReference type="Gene3D" id="3.30.565.10">
    <property type="entry name" value="Histidine kinase-like ATPase, C-terminal domain"/>
    <property type="match status" value="1"/>
</dbReference>